<organism evidence="4 5">
    <name type="scientific">Coprinellus micaceus</name>
    <name type="common">Glistening ink-cap mushroom</name>
    <name type="synonym">Coprinus micaceus</name>
    <dbReference type="NCBI Taxonomy" id="71717"/>
    <lineage>
        <taxon>Eukaryota</taxon>
        <taxon>Fungi</taxon>
        <taxon>Dikarya</taxon>
        <taxon>Basidiomycota</taxon>
        <taxon>Agaricomycotina</taxon>
        <taxon>Agaricomycetes</taxon>
        <taxon>Agaricomycetidae</taxon>
        <taxon>Agaricales</taxon>
        <taxon>Agaricineae</taxon>
        <taxon>Psathyrellaceae</taxon>
        <taxon>Coprinellus</taxon>
    </lineage>
</organism>
<dbReference type="OrthoDB" id="3239511at2759"/>
<gene>
    <name evidence="4" type="ORF">FA13DRAFT_1920218</name>
</gene>
<protein>
    <recommendedName>
        <fullName evidence="3">C2H2-type domain-containing protein</fullName>
    </recommendedName>
</protein>
<evidence type="ECO:0000313" key="5">
    <source>
        <dbReference type="Proteomes" id="UP000298030"/>
    </source>
</evidence>
<dbReference type="EMBL" id="QPFP01000091">
    <property type="protein sequence ID" value="TEB22461.1"/>
    <property type="molecule type" value="Genomic_DNA"/>
</dbReference>
<feature type="compositionally biased region" description="Polar residues" evidence="2">
    <location>
        <begin position="142"/>
        <end position="160"/>
    </location>
</feature>
<dbReference type="Proteomes" id="UP000298030">
    <property type="component" value="Unassembled WGS sequence"/>
</dbReference>
<dbReference type="InterPro" id="IPR041078">
    <property type="entry name" value="Plavaka"/>
</dbReference>
<keyword evidence="1" id="KW-0863">Zinc-finger</keyword>
<proteinExistence type="predicted"/>
<feature type="compositionally biased region" description="Polar residues" evidence="2">
    <location>
        <begin position="98"/>
        <end position="116"/>
    </location>
</feature>
<evidence type="ECO:0000256" key="2">
    <source>
        <dbReference type="SAM" id="MobiDB-lite"/>
    </source>
</evidence>
<keyword evidence="1" id="KW-0862">Zinc</keyword>
<evidence type="ECO:0000259" key="3">
    <source>
        <dbReference type="PROSITE" id="PS50157"/>
    </source>
</evidence>
<sequence length="1015" mass="115779">MSSNASSSHVDTFHCPHCTQSFPTTQALSNHVRPCKANAERAADRNIYAQRRLGTAQARPAFQPPTNPWDNIGQLSPDQLVRLGDIPSHRPTAPQPGPSVQRTHASAQSQIPQPGSQRPAAGSPHSHATPLTDRSVPPEPPRQSSSQTTDGSEIPQNSIRTEYHPKRKRAPEIVNLDEYNARRRRPRTDESSLPLPDDRPPYHPFRTRLDFDFAELVSSSALGKAEITQLLSLFKRGVDQEDKLTFEDFAGLQASWEEAQHLVSPFEAKEIKIPFESEEKTYTVWTHDIWKWIVECLENPILAKQFVWDAERLSRRNGDAWERFVNEPWTANQFWKALDLIPEGGFIVTLIIYADKTNLSTFGTAQGYPVYIKIGNLPSETRNGKGLGGGRLVGWIPVTHELAPKVTSTNKEARNSKDWTNHKRIVWHKSFLKFLETIRKHAKDGFPVECGDGIWRVIHPIILMLSANYEEQAVMAAISGTNNAHPCPACLVAAQNIPEYSEEFEYRCWEENKELVERATSPNSSALAVISATQDLEEVGVRPIENAFWEYPYVDLHRLFAFDRLHNYPGGLAKGRLVKFILGRFKSSAKAIVVRRIKVEKRAADLPRWRGLTHFSHILTGTAYQDSNKWEDMARTFLYILPDIFGPTDRAGRQVLRCLRHFLNLNALSSFENHSDTTIELMRRELKVFSEEVQKLGEITGKAWTFPKMHLQMHMPDDILAKGVTKNYSSKTFEALHKALKVFYQWMTNFRDVDEQILNADHRKYVIEYIKALIEAHKKDLDDLDGNEPPEAVEGKYSYSNVTLKAPQHWQAVPPATFQFNVASELGEYAQHCEGVDLVEEIKDFVDKKSDIIGFSAQGVEFCIQSFRSLETFFTSKETWDIESNIVRCSPDFYNKPRYDAVLIQTTEGMIFGRLLALFIARPTKKHKGVPIALILPYDGTFRTNERNKDQHFGLHRVRPFPQAKAELFAAQSIIRGGLLIPAYDTDTDYFVFDVLDGDMFLRMREVMYNERYPV</sequence>
<keyword evidence="5" id="KW-1185">Reference proteome</keyword>
<dbReference type="PROSITE" id="PS50157">
    <property type="entry name" value="ZINC_FINGER_C2H2_2"/>
    <property type="match status" value="1"/>
</dbReference>
<feature type="region of interest" description="Disordered" evidence="2">
    <location>
        <begin position="56"/>
        <end position="75"/>
    </location>
</feature>
<dbReference type="Pfam" id="PF18759">
    <property type="entry name" value="Plavaka"/>
    <property type="match status" value="1"/>
</dbReference>
<dbReference type="AlphaFoldDB" id="A0A4Y7SL54"/>
<feature type="domain" description="C2H2-type" evidence="3">
    <location>
        <begin position="13"/>
        <end position="42"/>
    </location>
</feature>
<evidence type="ECO:0000313" key="4">
    <source>
        <dbReference type="EMBL" id="TEB22461.1"/>
    </source>
</evidence>
<dbReference type="GO" id="GO:0008270">
    <property type="term" value="F:zinc ion binding"/>
    <property type="evidence" value="ECO:0007669"/>
    <property type="project" value="UniProtKB-KW"/>
</dbReference>
<reference evidence="4 5" key="1">
    <citation type="journal article" date="2019" name="Nat. Ecol. Evol.">
        <title>Megaphylogeny resolves global patterns of mushroom evolution.</title>
        <authorList>
            <person name="Varga T."/>
            <person name="Krizsan K."/>
            <person name="Foldi C."/>
            <person name="Dima B."/>
            <person name="Sanchez-Garcia M."/>
            <person name="Sanchez-Ramirez S."/>
            <person name="Szollosi G.J."/>
            <person name="Szarkandi J.G."/>
            <person name="Papp V."/>
            <person name="Albert L."/>
            <person name="Andreopoulos W."/>
            <person name="Angelini C."/>
            <person name="Antonin V."/>
            <person name="Barry K.W."/>
            <person name="Bougher N.L."/>
            <person name="Buchanan P."/>
            <person name="Buyck B."/>
            <person name="Bense V."/>
            <person name="Catcheside P."/>
            <person name="Chovatia M."/>
            <person name="Cooper J."/>
            <person name="Damon W."/>
            <person name="Desjardin D."/>
            <person name="Finy P."/>
            <person name="Geml J."/>
            <person name="Haridas S."/>
            <person name="Hughes K."/>
            <person name="Justo A."/>
            <person name="Karasinski D."/>
            <person name="Kautmanova I."/>
            <person name="Kiss B."/>
            <person name="Kocsube S."/>
            <person name="Kotiranta H."/>
            <person name="LaButti K.M."/>
            <person name="Lechner B.E."/>
            <person name="Liimatainen K."/>
            <person name="Lipzen A."/>
            <person name="Lukacs Z."/>
            <person name="Mihaltcheva S."/>
            <person name="Morgado L.N."/>
            <person name="Niskanen T."/>
            <person name="Noordeloos M.E."/>
            <person name="Ohm R.A."/>
            <person name="Ortiz-Santana B."/>
            <person name="Ovrebo C."/>
            <person name="Racz N."/>
            <person name="Riley R."/>
            <person name="Savchenko A."/>
            <person name="Shiryaev A."/>
            <person name="Soop K."/>
            <person name="Spirin V."/>
            <person name="Szebenyi C."/>
            <person name="Tomsovsky M."/>
            <person name="Tulloss R.E."/>
            <person name="Uehling J."/>
            <person name="Grigoriev I.V."/>
            <person name="Vagvolgyi C."/>
            <person name="Papp T."/>
            <person name="Martin F.M."/>
            <person name="Miettinen O."/>
            <person name="Hibbett D.S."/>
            <person name="Nagy L.G."/>
        </authorList>
    </citation>
    <scope>NUCLEOTIDE SEQUENCE [LARGE SCALE GENOMIC DNA]</scope>
    <source>
        <strain evidence="4 5">FP101781</strain>
    </source>
</reference>
<keyword evidence="1" id="KW-0479">Metal-binding</keyword>
<name>A0A4Y7SL54_COPMI</name>
<evidence type="ECO:0000256" key="1">
    <source>
        <dbReference type="PROSITE-ProRule" id="PRU00042"/>
    </source>
</evidence>
<dbReference type="InterPro" id="IPR013087">
    <property type="entry name" value="Znf_C2H2_type"/>
</dbReference>
<comment type="caution">
    <text evidence="4">The sequence shown here is derived from an EMBL/GenBank/DDBJ whole genome shotgun (WGS) entry which is preliminary data.</text>
</comment>
<dbReference type="STRING" id="71717.A0A4Y7SL54"/>
<accession>A0A4Y7SL54</accession>
<feature type="region of interest" description="Disordered" evidence="2">
    <location>
        <begin position="82"/>
        <end position="201"/>
    </location>
</feature>